<dbReference type="AlphaFoldDB" id="A0AAV4FVP3"/>
<dbReference type="EMBL" id="BMAT01008063">
    <property type="protein sequence ID" value="GFR77209.1"/>
    <property type="molecule type" value="Genomic_DNA"/>
</dbReference>
<proteinExistence type="predicted"/>
<dbReference type="Proteomes" id="UP000762676">
    <property type="component" value="Unassembled WGS sequence"/>
</dbReference>
<keyword evidence="2" id="KW-1185">Reference proteome</keyword>
<organism evidence="1 2">
    <name type="scientific">Elysia marginata</name>
    <dbReference type="NCBI Taxonomy" id="1093978"/>
    <lineage>
        <taxon>Eukaryota</taxon>
        <taxon>Metazoa</taxon>
        <taxon>Spiralia</taxon>
        <taxon>Lophotrochozoa</taxon>
        <taxon>Mollusca</taxon>
        <taxon>Gastropoda</taxon>
        <taxon>Heterobranchia</taxon>
        <taxon>Euthyneura</taxon>
        <taxon>Panpulmonata</taxon>
        <taxon>Sacoglossa</taxon>
        <taxon>Placobranchoidea</taxon>
        <taxon>Plakobranchidae</taxon>
        <taxon>Elysia</taxon>
    </lineage>
</organism>
<comment type="caution">
    <text evidence="1">The sequence shown here is derived from an EMBL/GenBank/DDBJ whole genome shotgun (WGS) entry which is preliminary data.</text>
</comment>
<gene>
    <name evidence="1" type="ORF">ElyMa_003962700</name>
</gene>
<sequence length="272" mass="31020">MSNLLCAVACHSETNCDLYHFSKATNICTIFSQQPKFDPSTSSTSDSDWSIGYILQHWRSSGEWTLVFQAQERIGVSVWHTWSNTSLRHDHPISRDFPRACMSQADYSQCNQHFRSSILDSWNDIKEVYLSFVKANVEVAYIVFDGTGSDELSWFSQSRILRSTWSPALDTDNNIRYFTLQGACDSSSCRRFHIHEDVTLCRYDYFYTIVVDGPRDICNQGFSNWVIQDLSTYPVFMYAPGPGPASYGVSRGSLGLDTARQADVLSVWVKFH</sequence>
<name>A0AAV4FVP3_9GAST</name>
<evidence type="ECO:0008006" key="3">
    <source>
        <dbReference type="Google" id="ProtNLM"/>
    </source>
</evidence>
<evidence type="ECO:0000313" key="1">
    <source>
        <dbReference type="EMBL" id="GFR77209.1"/>
    </source>
</evidence>
<evidence type="ECO:0000313" key="2">
    <source>
        <dbReference type="Proteomes" id="UP000762676"/>
    </source>
</evidence>
<protein>
    <recommendedName>
        <fullName evidence="3">Apple domain-containing protein</fullName>
    </recommendedName>
</protein>
<accession>A0AAV4FVP3</accession>
<reference evidence="1 2" key="1">
    <citation type="journal article" date="2021" name="Elife">
        <title>Chloroplast acquisition without the gene transfer in kleptoplastic sea slugs, Plakobranchus ocellatus.</title>
        <authorList>
            <person name="Maeda T."/>
            <person name="Takahashi S."/>
            <person name="Yoshida T."/>
            <person name="Shimamura S."/>
            <person name="Takaki Y."/>
            <person name="Nagai Y."/>
            <person name="Toyoda A."/>
            <person name="Suzuki Y."/>
            <person name="Arimoto A."/>
            <person name="Ishii H."/>
            <person name="Satoh N."/>
            <person name="Nishiyama T."/>
            <person name="Hasebe M."/>
            <person name="Maruyama T."/>
            <person name="Minagawa J."/>
            <person name="Obokata J."/>
            <person name="Shigenobu S."/>
        </authorList>
    </citation>
    <scope>NUCLEOTIDE SEQUENCE [LARGE SCALE GENOMIC DNA]</scope>
</reference>